<dbReference type="SFLD" id="SFLDG01094">
    <property type="entry name" value="Uncharacterised_Radical_SAM_Su"/>
    <property type="match status" value="1"/>
</dbReference>
<dbReference type="EMBL" id="CP029211">
    <property type="protein sequence ID" value="AWI55543.1"/>
    <property type="molecule type" value="Genomic_DNA"/>
</dbReference>
<dbReference type="KEGG" id="aon:DEH84_18335"/>
<dbReference type="InterPro" id="IPR012840">
    <property type="entry name" value="NrdG2"/>
</dbReference>
<dbReference type="PANTHER" id="PTHR30352:SF13">
    <property type="entry name" value="GLYCYL-RADICAL ENZYME ACTIVATING ENZYME YJJW-RELATED"/>
    <property type="match status" value="1"/>
</dbReference>
<comment type="cofactor">
    <cofactor evidence="1">
        <name>[4Fe-4S] cluster</name>
        <dbReference type="ChEBI" id="CHEBI:49883"/>
    </cofactor>
</comment>
<geneLocation type="plasmid" evidence="9">
    <name>ptb101</name>
</geneLocation>
<protein>
    <submittedName>
        <fullName evidence="8">Anaerobic ribonucleoside-triphosphate reductase activating protein</fullName>
    </submittedName>
</protein>
<proteinExistence type="predicted"/>
<dbReference type="SUPFAM" id="SSF102114">
    <property type="entry name" value="Radical SAM enzymes"/>
    <property type="match status" value="1"/>
</dbReference>
<evidence type="ECO:0000256" key="1">
    <source>
        <dbReference type="ARBA" id="ARBA00001966"/>
    </source>
</evidence>
<dbReference type="Proteomes" id="UP000244892">
    <property type="component" value="Plasmid pTB101"/>
</dbReference>
<sequence length="250" mass="26885">MNGATSSSLTAKPFAPEPRVPGCLAVGGFTPLSTTDWPGKLAAVVFVQGCPWRCRYCHNPDLQARPAADATRWHRVLDTLVQRVGLLDGVVFSGGEPTLDAALPHAIRQVRDLGFEVGLHTAGLYPERLARCLPLVDWVALDVKTAFDDYEAVTAVPGSGEPVRDSLHRVLASGKPHELRTTWHPALLPDGALMRLADELAEAGARTWMLQGYRPTPDKQGALGAGWQTPPAALVSRLPRPGLTVQLRGT</sequence>
<dbReference type="AlphaFoldDB" id="A0A2U8FWZ2"/>
<accession>A0A2U8FWZ2</accession>
<evidence type="ECO:0000313" key="8">
    <source>
        <dbReference type="EMBL" id="AWI55543.1"/>
    </source>
</evidence>
<dbReference type="InterPro" id="IPR034457">
    <property type="entry name" value="Organic_radical-activating"/>
</dbReference>
<dbReference type="InterPro" id="IPR058240">
    <property type="entry name" value="rSAM_sf"/>
</dbReference>
<keyword evidence="2" id="KW-0004">4Fe-4S</keyword>
<evidence type="ECO:0000256" key="2">
    <source>
        <dbReference type="ARBA" id="ARBA00022485"/>
    </source>
</evidence>
<evidence type="ECO:0000256" key="4">
    <source>
        <dbReference type="ARBA" id="ARBA00022723"/>
    </source>
</evidence>
<gene>
    <name evidence="8" type="ORF">DEH84_18335</name>
</gene>
<dbReference type="RefSeq" id="WP_109038653.1">
    <property type="nucleotide sequence ID" value="NZ_CP029211.1"/>
</dbReference>
<dbReference type="InterPro" id="IPR013785">
    <property type="entry name" value="Aldolase_TIM"/>
</dbReference>
<dbReference type="Pfam" id="PF04055">
    <property type="entry name" value="Radical_SAM"/>
    <property type="match status" value="1"/>
</dbReference>
<dbReference type="GO" id="GO:0003824">
    <property type="term" value="F:catalytic activity"/>
    <property type="evidence" value="ECO:0007669"/>
    <property type="project" value="InterPro"/>
</dbReference>
<keyword evidence="4" id="KW-0479">Metal-binding</keyword>
<keyword evidence="9" id="KW-1185">Reference proteome</keyword>
<name>A0A2U8FWZ2_9BURK</name>
<organism evidence="8 9">
    <name type="scientific">Aquabacterium olei</name>
    <dbReference type="NCBI Taxonomy" id="1296669"/>
    <lineage>
        <taxon>Bacteria</taxon>
        <taxon>Pseudomonadati</taxon>
        <taxon>Pseudomonadota</taxon>
        <taxon>Betaproteobacteria</taxon>
        <taxon>Burkholderiales</taxon>
        <taxon>Aquabacterium</taxon>
    </lineage>
</organism>
<dbReference type="PANTHER" id="PTHR30352">
    <property type="entry name" value="PYRUVATE FORMATE-LYASE-ACTIVATING ENZYME"/>
    <property type="match status" value="1"/>
</dbReference>
<keyword evidence="8" id="KW-0614">Plasmid</keyword>
<dbReference type="PROSITE" id="PS51918">
    <property type="entry name" value="RADICAL_SAM"/>
    <property type="match status" value="1"/>
</dbReference>
<evidence type="ECO:0000256" key="6">
    <source>
        <dbReference type="ARBA" id="ARBA00023014"/>
    </source>
</evidence>
<evidence type="ECO:0000259" key="7">
    <source>
        <dbReference type="PROSITE" id="PS51918"/>
    </source>
</evidence>
<keyword evidence="6" id="KW-0411">Iron-sulfur</keyword>
<dbReference type="SFLD" id="SFLDS00029">
    <property type="entry name" value="Radical_SAM"/>
    <property type="match status" value="1"/>
</dbReference>
<dbReference type="GO" id="GO:0046872">
    <property type="term" value="F:metal ion binding"/>
    <property type="evidence" value="ECO:0007669"/>
    <property type="project" value="UniProtKB-KW"/>
</dbReference>
<evidence type="ECO:0000256" key="3">
    <source>
        <dbReference type="ARBA" id="ARBA00022691"/>
    </source>
</evidence>
<dbReference type="CDD" id="cd01335">
    <property type="entry name" value="Radical_SAM"/>
    <property type="match status" value="1"/>
</dbReference>
<dbReference type="InterPro" id="IPR007197">
    <property type="entry name" value="rSAM"/>
</dbReference>
<dbReference type="GO" id="GO:0051539">
    <property type="term" value="F:4 iron, 4 sulfur cluster binding"/>
    <property type="evidence" value="ECO:0007669"/>
    <property type="project" value="UniProtKB-KW"/>
</dbReference>
<evidence type="ECO:0000313" key="9">
    <source>
        <dbReference type="Proteomes" id="UP000244892"/>
    </source>
</evidence>
<dbReference type="Gene3D" id="3.20.20.70">
    <property type="entry name" value="Aldolase class I"/>
    <property type="match status" value="1"/>
</dbReference>
<dbReference type="NCBIfam" id="TIGR02495">
    <property type="entry name" value="NrdG2"/>
    <property type="match status" value="1"/>
</dbReference>
<feature type="domain" description="Radical SAM core" evidence="7">
    <location>
        <begin position="36"/>
        <end position="250"/>
    </location>
</feature>
<dbReference type="OrthoDB" id="9782387at2"/>
<reference evidence="8 9" key="1">
    <citation type="submission" date="2018-05" db="EMBL/GenBank/DDBJ databases">
        <title>complete genome sequence of Aquabacterium olei NBRC 110486.</title>
        <authorList>
            <person name="Tang B."/>
            <person name="Chang J."/>
            <person name="Zhang L."/>
            <person name="Yang H."/>
        </authorList>
    </citation>
    <scope>NUCLEOTIDE SEQUENCE [LARGE SCALE GENOMIC DNA]</scope>
    <source>
        <strain evidence="8 9">NBRC 110486</strain>
        <plasmid evidence="9">Plasmid ptb101</plasmid>
    </source>
</reference>
<keyword evidence="5" id="KW-0408">Iron</keyword>
<evidence type="ECO:0000256" key="5">
    <source>
        <dbReference type="ARBA" id="ARBA00023004"/>
    </source>
</evidence>
<keyword evidence="3" id="KW-0949">S-adenosyl-L-methionine</keyword>